<dbReference type="OrthoDB" id="67540at2759"/>
<comment type="caution">
    <text evidence="5">The sequence shown here is derived from an EMBL/GenBank/DDBJ whole genome shotgun (WGS) entry which is preliminary data.</text>
</comment>
<feature type="region of interest" description="Disordered" evidence="3">
    <location>
        <begin position="773"/>
        <end position="794"/>
    </location>
</feature>
<dbReference type="PANTHER" id="PTHR22746:SF10">
    <property type="entry name" value="GUANINE NUCLEOTIDE EXCHANGE FACTOR SUBUNIT RIC1"/>
    <property type="match status" value="1"/>
</dbReference>
<dbReference type="GO" id="GO:0034066">
    <property type="term" value="C:Ric1-Rgp1 guanyl-nucleotide exchange factor complex"/>
    <property type="evidence" value="ECO:0007669"/>
    <property type="project" value="InterPro"/>
</dbReference>
<keyword evidence="2" id="KW-0472">Membrane</keyword>
<dbReference type="EMBL" id="JAEPRC010000856">
    <property type="protein sequence ID" value="KAG2191160.1"/>
    <property type="molecule type" value="Genomic_DNA"/>
</dbReference>
<dbReference type="InterPro" id="IPR011047">
    <property type="entry name" value="Quinoprotein_ADH-like_sf"/>
</dbReference>
<evidence type="ECO:0000259" key="4">
    <source>
        <dbReference type="Pfam" id="PF07064"/>
    </source>
</evidence>
<dbReference type="SUPFAM" id="SSF82171">
    <property type="entry name" value="DPP6 N-terminal domain-like"/>
    <property type="match status" value="1"/>
</dbReference>
<dbReference type="GO" id="GO:0005829">
    <property type="term" value="C:cytosol"/>
    <property type="evidence" value="ECO:0007669"/>
    <property type="project" value="TreeGrafter"/>
</dbReference>
<dbReference type="GO" id="GO:0000139">
    <property type="term" value="C:Golgi membrane"/>
    <property type="evidence" value="ECO:0007669"/>
    <property type="project" value="TreeGrafter"/>
</dbReference>
<organism evidence="5 6">
    <name type="scientific">Mucor plumbeus</name>
    <dbReference type="NCBI Taxonomy" id="97098"/>
    <lineage>
        <taxon>Eukaryota</taxon>
        <taxon>Fungi</taxon>
        <taxon>Fungi incertae sedis</taxon>
        <taxon>Mucoromycota</taxon>
        <taxon>Mucoromycotina</taxon>
        <taxon>Mucoromycetes</taxon>
        <taxon>Mucorales</taxon>
        <taxon>Mucorineae</taxon>
        <taxon>Mucoraceae</taxon>
        <taxon>Mucor</taxon>
    </lineage>
</organism>
<name>A0A8H7QG72_9FUNG</name>
<dbReference type="Pfam" id="PF07064">
    <property type="entry name" value="RIC1"/>
    <property type="match status" value="1"/>
</dbReference>
<protein>
    <recommendedName>
        <fullName evidence="4">RIC1 C-terminal alpha solenoid region domain-containing protein</fullName>
    </recommendedName>
</protein>
<dbReference type="GO" id="GO:0006886">
    <property type="term" value="P:intracellular protein transport"/>
    <property type="evidence" value="ECO:0007669"/>
    <property type="project" value="InterPro"/>
</dbReference>
<evidence type="ECO:0000256" key="1">
    <source>
        <dbReference type="ARBA" id="ARBA00004370"/>
    </source>
</evidence>
<comment type="subcellular location">
    <subcellularLocation>
        <location evidence="1">Membrane</location>
    </subcellularLocation>
</comment>
<evidence type="ECO:0000256" key="2">
    <source>
        <dbReference type="ARBA" id="ARBA00023136"/>
    </source>
</evidence>
<dbReference type="Gene3D" id="2.130.10.10">
    <property type="entry name" value="YVTN repeat-like/Quinoprotein amine dehydrogenase"/>
    <property type="match status" value="1"/>
</dbReference>
<dbReference type="InterPro" id="IPR015943">
    <property type="entry name" value="WD40/YVTN_repeat-like_dom_sf"/>
</dbReference>
<evidence type="ECO:0000313" key="5">
    <source>
        <dbReference type="EMBL" id="KAG2191160.1"/>
    </source>
</evidence>
<dbReference type="Proteomes" id="UP000650833">
    <property type="component" value="Unassembled WGS sequence"/>
</dbReference>
<dbReference type="InterPro" id="IPR009771">
    <property type="entry name" value="RIC1_C"/>
</dbReference>
<dbReference type="GO" id="GO:0042147">
    <property type="term" value="P:retrograde transport, endosome to Golgi"/>
    <property type="evidence" value="ECO:0007669"/>
    <property type="project" value="TreeGrafter"/>
</dbReference>
<accession>A0A8H7QG72</accession>
<proteinExistence type="predicted"/>
<feature type="compositionally biased region" description="Low complexity" evidence="3">
    <location>
        <begin position="774"/>
        <end position="792"/>
    </location>
</feature>
<reference evidence="5" key="1">
    <citation type="submission" date="2020-12" db="EMBL/GenBank/DDBJ databases">
        <title>Metabolic potential, ecology and presence of endohyphal bacteria is reflected in genomic diversity of Mucoromycotina.</title>
        <authorList>
            <person name="Muszewska A."/>
            <person name="Okrasinska A."/>
            <person name="Steczkiewicz K."/>
            <person name="Drgas O."/>
            <person name="Orlowska M."/>
            <person name="Perlinska-Lenart U."/>
            <person name="Aleksandrzak-Piekarczyk T."/>
            <person name="Szatraj K."/>
            <person name="Zielenkiewicz U."/>
            <person name="Pilsyk S."/>
            <person name="Malc E."/>
            <person name="Mieczkowski P."/>
            <person name="Kruszewska J.S."/>
            <person name="Biernat P."/>
            <person name="Pawlowska J."/>
        </authorList>
    </citation>
    <scope>NUCLEOTIDE SEQUENCE</scope>
    <source>
        <strain evidence="5">CBS 226.32</strain>
    </source>
</reference>
<gene>
    <name evidence="5" type="ORF">INT46_002301</name>
</gene>
<dbReference type="InterPro" id="IPR040096">
    <property type="entry name" value="Ric1"/>
</dbReference>
<sequence>MYWLNGIASELSLECTVKKNQEEPILDNKESEHTATTFSKSLNIVSIQSSSHASLYITCTRNGIYLWSVKPTTVLAFVERSDNHVEEFGENIEVIWKPDASAIVVHTKNNYLLLYAIISYDQKSFEFNFPNSSHAFVTGPGEGKGPKTMLIKFKLAIRVDAGIACGTSSDDTLIIATKLPAAIQSISWNPQQVNATQTSVLNRLGIMENEKSEQVSRIVYDKTMNISVWLSNEGRAYFVQNNNTLSQERRSSNGSTSITSPDVPSFEKKIHWTGICFHNSEHTEAKGKEKLHDLHKATSVSINSKFSLIAIGTNRGVVYVYSANSYTAKPILSHKLELSSWASQNSSINSEENSVETLEWTSDGYAISVGYKTHGIAVWSVYGGLLCASNEMDDVFGGNNAFRLKDTYVKGIQSVFWGPGNHQLFVLSKDKNEQKTKLFTIPFAKSALTSYLHSDNAKRGLLLADDRILLYNNGGDYQENNTTIDPAAVAWTHIQYPALYITDHWPIRYASISSDGKYIAIAGKRGFAHYNAISNRWKLFGNQHQEQSFLVRGGMVWYKNIIIVACESIQQKTYEIRMYSRDSNLDNTYILHTEPLSNIPAYMTLCGNFLLVYTSENVLNVYNISVGVLPNSTSKQGGLARLELVRRISLKGIVARVARVRSISLFNSICGDQIDIIENVISANILLLVDGKLIILCPKAADDNDNSDITDGSSSPAFDIHNIHHKAEYYWIGKKGIDNLATSLWIADGKGLKTFTNLLLESDFDFNTYNANISESEPSTPTTPGLLSSSSSARNVDVGRPFSLGYRIGPEPNSSSSSEGSMTDMENQCKWRISNFENLNDQAIYIPLDFYPLSILLDKGIIVGIEQNITYRDSLGFVLFKMSPKMHLFLHHILRYLLQRDLQQEAVVFARAYEKFVYFGHALEILLHTVLEEEAGHDLGDAAILPLVIKFLDQFPHALDVIVSCARKTEVALWDHLFSVVGKPKDLFEICLADGRLRTATSYLIILQTMQPLVVGGKDTIRLLQKAMDENDYELCKELVRFLSSIDNTGKTLQEALIMIKSRMESEDPLSPNSNDAQIDRVAQSMRNLSNA</sequence>
<evidence type="ECO:0000313" key="6">
    <source>
        <dbReference type="Proteomes" id="UP000650833"/>
    </source>
</evidence>
<evidence type="ECO:0000256" key="3">
    <source>
        <dbReference type="SAM" id="MobiDB-lite"/>
    </source>
</evidence>
<feature type="domain" description="RIC1 C-terminal alpha solenoid region" evidence="4">
    <location>
        <begin position="891"/>
        <end position="1058"/>
    </location>
</feature>
<dbReference type="SUPFAM" id="SSF50998">
    <property type="entry name" value="Quinoprotein alcohol dehydrogenase-like"/>
    <property type="match status" value="1"/>
</dbReference>
<dbReference type="AlphaFoldDB" id="A0A8H7QG72"/>
<dbReference type="Pfam" id="PF25440">
    <property type="entry name" value="Beta-prop_RIC1_2nd"/>
    <property type="match status" value="1"/>
</dbReference>
<dbReference type="PANTHER" id="PTHR22746">
    <property type="entry name" value="RAB6A-GEF COMPLEX PARTNER PROTEIN 1"/>
    <property type="match status" value="1"/>
</dbReference>
<keyword evidence="6" id="KW-1185">Reference proteome</keyword>